<dbReference type="Gene3D" id="3.60.110.10">
    <property type="entry name" value="Carbon-nitrogen hydrolase"/>
    <property type="match status" value="1"/>
</dbReference>
<dbReference type="PANTHER" id="PTHR23088:SF30">
    <property type="entry name" value="OMEGA-AMIDASE NIT2"/>
    <property type="match status" value="1"/>
</dbReference>
<dbReference type="Pfam" id="PF00795">
    <property type="entry name" value="CN_hydrolase"/>
    <property type="match status" value="1"/>
</dbReference>
<evidence type="ECO:0000256" key="3">
    <source>
        <dbReference type="ARBA" id="ARBA00041576"/>
    </source>
</evidence>
<dbReference type="OrthoDB" id="10250282at2759"/>
<keyword evidence="7" id="KW-1185">Reference proteome</keyword>
<dbReference type="GO" id="GO:0005739">
    <property type="term" value="C:mitochondrion"/>
    <property type="evidence" value="ECO:0007669"/>
    <property type="project" value="TreeGrafter"/>
</dbReference>
<comment type="catalytic activity">
    <reaction evidence="4">
        <text>2-oxosuccinamate + H2O = oxaloacetate + NH4(+)</text>
        <dbReference type="Rhea" id="RHEA:59412"/>
        <dbReference type="ChEBI" id="CHEBI:15377"/>
        <dbReference type="ChEBI" id="CHEBI:16452"/>
        <dbReference type="ChEBI" id="CHEBI:28938"/>
        <dbReference type="ChEBI" id="CHEBI:57735"/>
        <dbReference type="EC" id="3.5.1.3"/>
    </reaction>
    <physiologicalReaction direction="left-to-right" evidence="4">
        <dbReference type="Rhea" id="RHEA:59413"/>
    </physiologicalReaction>
</comment>
<reference evidence="6" key="2">
    <citation type="submission" date="2014-03" db="EMBL/GenBank/DDBJ databases">
        <title>The whipworm genome and dual-species transcriptomics of an intimate host-pathogen interaction.</title>
        <authorList>
            <person name="Foth B.J."/>
            <person name="Tsai I.J."/>
            <person name="Reid A.J."/>
            <person name="Bancroft A.J."/>
            <person name="Nichol S."/>
            <person name="Tracey A."/>
            <person name="Holroyd N."/>
            <person name="Cotton J.A."/>
            <person name="Stanley E.J."/>
            <person name="Zarowiecki M."/>
            <person name="Liu J.Z."/>
            <person name="Huckvale T."/>
            <person name="Cooper P.J."/>
            <person name="Grencis R.K."/>
            <person name="Berriman M."/>
        </authorList>
    </citation>
    <scope>NUCLEOTIDE SEQUENCE [LARGE SCALE GENOMIC DNA]</scope>
</reference>
<dbReference type="GO" id="GO:0006107">
    <property type="term" value="P:oxaloacetate metabolic process"/>
    <property type="evidence" value="ECO:0007669"/>
    <property type="project" value="TreeGrafter"/>
</dbReference>
<dbReference type="GO" id="GO:0050152">
    <property type="term" value="F:omega-amidase activity"/>
    <property type="evidence" value="ECO:0007669"/>
    <property type="project" value="UniProtKB-EC"/>
</dbReference>
<dbReference type="InterPro" id="IPR036526">
    <property type="entry name" value="C-N_Hydrolase_sf"/>
</dbReference>
<evidence type="ECO:0000256" key="1">
    <source>
        <dbReference type="ARBA" id="ARBA00036637"/>
    </source>
</evidence>
<feature type="domain" description="CN hydrolase" evidence="5">
    <location>
        <begin position="8"/>
        <end position="230"/>
    </location>
</feature>
<dbReference type="GO" id="GO:0006528">
    <property type="term" value="P:asparagine metabolic process"/>
    <property type="evidence" value="ECO:0007669"/>
    <property type="project" value="TreeGrafter"/>
</dbReference>
<dbReference type="EC" id="3.5.1.3" evidence="2"/>
<dbReference type="AlphaFoldDB" id="A0A077Z2H3"/>
<evidence type="ECO:0000259" key="5">
    <source>
        <dbReference type="PROSITE" id="PS50263"/>
    </source>
</evidence>
<proteinExistence type="predicted"/>
<accession>A0A077Z2H3</accession>
<dbReference type="SUPFAM" id="SSF56317">
    <property type="entry name" value="Carbon-nitrogen hydrolase"/>
    <property type="match status" value="1"/>
</dbReference>
<dbReference type="GO" id="GO:0006541">
    <property type="term" value="P:glutamine metabolic process"/>
    <property type="evidence" value="ECO:0007669"/>
    <property type="project" value="TreeGrafter"/>
</dbReference>
<evidence type="ECO:0000313" key="6">
    <source>
        <dbReference type="EMBL" id="CDW52895.1"/>
    </source>
</evidence>
<dbReference type="PROSITE" id="PS50263">
    <property type="entry name" value="CN_HYDROLASE"/>
    <property type="match status" value="1"/>
</dbReference>
<gene>
    <name evidence="6" type="ORF">TTRE_0000115701</name>
</gene>
<organism evidence="6 7">
    <name type="scientific">Trichuris trichiura</name>
    <name type="common">Whipworm</name>
    <name type="synonym">Trichocephalus trichiurus</name>
    <dbReference type="NCBI Taxonomy" id="36087"/>
    <lineage>
        <taxon>Eukaryota</taxon>
        <taxon>Metazoa</taxon>
        <taxon>Ecdysozoa</taxon>
        <taxon>Nematoda</taxon>
        <taxon>Enoplea</taxon>
        <taxon>Dorylaimia</taxon>
        <taxon>Trichinellida</taxon>
        <taxon>Trichuridae</taxon>
        <taxon>Trichuris</taxon>
    </lineage>
</organism>
<sequence length="230" mass="25122">MSKTAQEFTVGVVQVSALGNQDSNLSSVALQIVEAARLDANVVVLPEYFTCPRGFNDIREYAEPLDGSGRTFSLISSLAQSLGIYIIAGTVPEMENGAYYNTCCLFNRNGDLVGKYRKKYRLNVLGEFLPNETQVAFDVNEPVIFRTEFVDIGIGTGNDIHLPQLALAYAAADSAEETIGCSTIISPWGDCLKSTKDKNEVICEKFCMPDLGAKCKKMHTHIGEQAIGYI</sequence>
<comment type="catalytic activity">
    <reaction evidence="1">
        <text>2-oxoglutaramate + H2O = 2-oxoglutarate + NH4(+)</text>
        <dbReference type="Rhea" id="RHEA:32963"/>
        <dbReference type="ChEBI" id="CHEBI:15377"/>
        <dbReference type="ChEBI" id="CHEBI:16769"/>
        <dbReference type="ChEBI" id="CHEBI:16810"/>
        <dbReference type="ChEBI" id="CHEBI:28938"/>
        <dbReference type="EC" id="3.5.1.3"/>
    </reaction>
    <physiologicalReaction direction="left-to-right" evidence="1">
        <dbReference type="Rhea" id="RHEA:32964"/>
    </physiologicalReaction>
</comment>
<dbReference type="PANTHER" id="PTHR23088">
    <property type="entry name" value="NITRILASE-RELATED"/>
    <property type="match status" value="1"/>
</dbReference>
<name>A0A077Z2H3_TRITR</name>
<evidence type="ECO:0000313" key="7">
    <source>
        <dbReference type="Proteomes" id="UP000030665"/>
    </source>
</evidence>
<dbReference type="Proteomes" id="UP000030665">
    <property type="component" value="Unassembled WGS sequence"/>
</dbReference>
<evidence type="ECO:0000256" key="4">
    <source>
        <dbReference type="ARBA" id="ARBA00048745"/>
    </source>
</evidence>
<evidence type="ECO:0000256" key="2">
    <source>
        <dbReference type="ARBA" id="ARBA00039118"/>
    </source>
</evidence>
<reference evidence="6" key="1">
    <citation type="submission" date="2014-01" db="EMBL/GenBank/DDBJ databases">
        <authorList>
            <person name="Aslett M."/>
        </authorList>
    </citation>
    <scope>NUCLEOTIDE SEQUENCE</scope>
</reference>
<protein>
    <recommendedName>
        <fullName evidence="2">omega-amidase</fullName>
        <ecNumber evidence="2">3.5.1.3</ecNumber>
    </recommendedName>
    <alternativeName>
        <fullName evidence="3">Nitrilase homolog 2</fullName>
    </alternativeName>
</protein>
<dbReference type="EMBL" id="HG805834">
    <property type="protein sequence ID" value="CDW52895.1"/>
    <property type="molecule type" value="Genomic_DNA"/>
</dbReference>
<dbReference type="InterPro" id="IPR003010">
    <property type="entry name" value="C-N_Hydrolase"/>
</dbReference>
<dbReference type="STRING" id="36087.A0A077Z2H3"/>